<dbReference type="PANTHER" id="PTHR35526">
    <property type="entry name" value="ANTI-SIGMA-F FACTOR RSBW-RELATED"/>
    <property type="match status" value="1"/>
</dbReference>
<keyword evidence="4" id="KW-1185">Reference proteome</keyword>
<name>A0A100YAI0_9ACTN</name>
<dbReference type="InterPro" id="IPR036890">
    <property type="entry name" value="HATPase_C_sf"/>
</dbReference>
<dbReference type="Proteomes" id="UP000054011">
    <property type="component" value="Unassembled WGS sequence"/>
</dbReference>
<evidence type="ECO:0000313" key="3">
    <source>
        <dbReference type="EMBL" id="KUH40714.1"/>
    </source>
</evidence>
<dbReference type="Gene3D" id="3.30.565.10">
    <property type="entry name" value="Histidine kinase-like ATPase, C-terminal domain"/>
    <property type="match status" value="1"/>
</dbReference>
<dbReference type="PANTHER" id="PTHR35526:SF3">
    <property type="entry name" value="ANTI-SIGMA-F FACTOR RSBW"/>
    <property type="match status" value="1"/>
</dbReference>
<protein>
    <recommendedName>
        <fullName evidence="2">Histidine kinase/HSP90-like ATPase domain-containing protein</fullName>
    </recommendedName>
</protein>
<dbReference type="EMBL" id="LNSV01000001">
    <property type="protein sequence ID" value="KUH40714.1"/>
    <property type="molecule type" value="Genomic_DNA"/>
</dbReference>
<sequence>MTPHERSLDLTGTATASARARETAAAFLAESVRRRGRPASPAASDAVLLVASELVTNAVRHAPGPCTLRLTAHEEAVVVEVTDTNPAPPEPRAPDITGRQGGWGWKLVTRLADDVRVLPGPDGGKTVSTRLPW</sequence>
<dbReference type="OrthoDB" id="5184679at2"/>
<gene>
    <name evidence="3" type="ORF">ATE80_00570</name>
</gene>
<dbReference type="STRING" id="936756.ATE80_00570"/>
<dbReference type="InterPro" id="IPR050267">
    <property type="entry name" value="Anti-sigma-factor_SerPK"/>
</dbReference>
<evidence type="ECO:0000256" key="1">
    <source>
        <dbReference type="ARBA" id="ARBA00022527"/>
    </source>
</evidence>
<dbReference type="RefSeq" id="WP_058940063.1">
    <property type="nucleotide sequence ID" value="NZ_LNSV01000001.1"/>
</dbReference>
<proteinExistence type="predicted"/>
<accession>A0A100YAI0</accession>
<evidence type="ECO:0000313" key="4">
    <source>
        <dbReference type="Proteomes" id="UP000054011"/>
    </source>
</evidence>
<evidence type="ECO:0000259" key="2">
    <source>
        <dbReference type="Pfam" id="PF13581"/>
    </source>
</evidence>
<keyword evidence="1" id="KW-0723">Serine/threonine-protein kinase</keyword>
<keyword evidence="1" id="KW-0418">Kinase</keyword>
<feature type="domain" description="Histidine kinase/HSP90-like ATPase" evidence="2">
    <location>
        <begin position="19"/>
        <end position="127"/>
    </location>
</feature>
<comment type="caution">
    <text evidence="3">The sequence shown here is derived from an EMBL/GenBank/DDBJ whole genome shotgun (WGS) entry which is preliminary data.</text>
</comment>
<dbReference type="Pfam" id="PF13581">
    <property type="entry name" value="HATPase_c_2"/>
    <property type="match status" value="1"/>
</dbReference>
<dbReference type="SUPFAM" id="SSF55874">
    <property type="entry name" value="ATPase domain of HSP90 chaperone/DNA topoisomerase II/histidine kinase"/>
    <property type="match status" value="1"/>
</dbReference>
<dbReference type="InterPro" id="IPR003594">
    <property type="entry name" value="HATPase_dom"/>
</dbReference>
<dbReference type="AlphaFoldDB" id="A0A100YAI0"/>
<keyword evidence="1" id="KW-0808">Transferase</keyword>
<reference evidence="3 4" key="1">
    <citation type="submission" date="2015-11" db="EMBL/GenBank/DDBJ databases">
        <title>Genome-wide analysis reveals the secondary metabolome in Streptomyces kanasensis ZX01.</title>
        <authorList>
            <person name="Zhang G."/>
            <person name="Han L."/>
            <person name="Feng J."/>
            <person name="Zhang X."/>
        </authorList>
    </citation>
    <scope>NUCLEOTIDE SEQUENCE [LARGE SCALE GENOMIC DNA]</scope>
    <source>
        <strain evidence="3 4">ZX01</strain>
    </source>
</reference>
<dbReference type="GO" id="GO:0004674">
    <property type="term" value="F:protein serine/threonine kinase activity"/>
    <property type="evidence" value="ECO:0007669"/>
    <property type="project" value="UniProtKB-KW"/>
</dbReference>
<dbReference type="CDD" id="cd16936">
    <property type="entry name" value="HATPase_RsbW-like"/>
    <property type="match status" value="1"/>
</dbReference>
<organism evidence="3 4">
    <name type="scientific">Streptomyces kanasensis</name>
    <dbReference type="NCBI Taxonomy" id="936756"/>
    <lineage>
        <taxon>Bacteria</taxon>
        <taxon>Bacillati</taxon>
        <taxon>Actinomycetota</taxon>
        <taxon>Actinomycetes</taxon>
        <taxon>Kitasatosporales</taxon>
        <taxon>Streptomycetaceae</taxon>
        <taxon>Streptomyces</taxon>
    </lineage>
</organism>